<dbReference type="EMBL" id="JAIWQS010000014">
    <property type="protein sequence ID" value="KAJ8748130.1"/>
    <property type="molecule type" value="Genomic_DNA"/>
</dbReference>
<dbReference type="PANTHER" id="PTHR33116">
    <property type="entry name" value="REVERSE TRANSCRIPTASE ZINC-BINDING DOMAIN-CONTAINING PROTEIN-RELATED-RELATED"/>
    <property type="match status" value="1"/>
</dbReference>
<protein>
    <recommendedName>
        <fullName evidence="1">Reverse transcriptase zinc-binding domain-containing protein</fullName>
    </recommendedName>
</protein>
<dbReference type="AlphaFoldDB" id="A0AAV8S7W9"/>
<dbReference type="PANTHER" id="PTHR33116:SF76">
    <property type="entry name" value="DUF4283 DOMAIN-CONTAINING PROTEIN"/>
    <property type="match status" value="1"/>
</dbReference>
<accession>A0AAV8S7W9</accession>
<comment type="caution">
    <text evidence="2">The sequence shown here is derived from an EMBL/GenBank/DDBJ whole genome shotgun (WGS) entry which is preliminary data.</text>
</comment>
<dbReference type="Pfam" id="PF13966">
    <property type="entry name" value="zf-RVT"/>
    <property type="match status" value="1"/>
</dbReference>
<keyword evidence="3" id="KW-1185">Reference proteome</keyword>
<name>A0AAV8S7W9_9ROSI</name>
<dbReference type="InterPro" id="IPR026960">
    <property type="entry name" value="RVT-Znf"/>
</dbReference>
<sequence length="140" mass="16585">MDRLQFFGVLTSSTCVLCGTSVETHDHLFFQCRFSAAVWGSLSTKTHTSWPSTSWVPLLQWACTHLHRRKDYRHLISRLVLSATVYFLWYERNNRIFSRRHRSTRDIIGDISELIRSRLLGLETRLQIPVLQRHIWRLST</sequence>
<dbReference type="Proteomes" id="UP001159364">
    <property type="component" value="Unassembled WGS sequence"/>
</dbReference>
<gene>
    <name evidence="2" type="ORF">K2173_012596</name>
</gene>
<reference evidence="2 3" key="1">
    <citation type="submission" date="2021-09" db="EMBL/GenBank/DDBJ databases">
        <title>Genomic insights and catalytic innovation underlie evolution of tropane alkaloids biosynthesis.</title>
        <authorList>
            <person name="Wang Y.-J."/>
            <person name="Tian T."/>
            <person name="Huang J.-P."/>
            <person name="Huang S.-X."/>
        </authorList>
    </citation>
    <scope>NUCLEOTIDE SEQUENCE [LARGE SCALE GENOMIC DNA]</scope>
    <source>
        <strain evidence="2">KIB-2018</strain>
        <tissue evidence="2">Leaf</tissue>
    </source>
</reference>
<evidence type="ECO:0000313" key="3">
    <source>
        <dbReference type="Proteomes" id="UP001159364"/>
    </source>
</evidence>
<evidence type="ECO:0000313" key="2">
    <source>
        <dbReference type="EMBL" id="KAJ8748130.1"/>
    </source>
</evidence>
<feature type="domain" description="Reverse transcriptase zinc-binding" evidence="1">
    <location>
        <begin position="2"/>
        <end position="39"/>
    </location>
</feature>
<organism evidence="2 3">
    <name type="scientific">Erythroxylum novogranatense</name>
    <dbReference type="NCBI Taxonomy" id="1862640"/>
    <lineage>
        <taxon>Eukaryota</taxon>
        <taxon>Viridiplantae</taxon>
        <taxon>Streptophyta</taxon>
        <taxon>Embryophyta</taxon>
        <taxon>Tracheophyta</taxon>
        <taxon>Spermatophyta</taxon>
        <taxon>Magnoliopsida</taxon>
        <taxon>eudicotyledons</taxon>
        <taxon>Gunneridae</taxon>
        <taxon>Pentapetalae</taxon>
        <taxon>rosids</taxon>
        <taxon>fabids</taxon>
        <taxon>Malpighiales</taxon>
        <taxon>Erythroxylaceae</taxon>
        <taxon>Erythroxylum</taxon>
    </lineage>
</organism>
<proteinExistence type="predicted"/>
<evidence type="ECO:0000259" key="1">
    <source>
        <dbReference type="Pfam" id="PF13966"/>
    </source>
</evidence>